<reference evidence="1" key="1">
    <citation type="journal article" date="2020" name="Nature">
        <title>Giant virus diversity and host interactions through global metagenomics.</title>
        <authorList>
            <person name="Schulz F."/>
            <person name="Roux S."/>
            <person name="Paez-Espino D."/>
            <person name="Jungbluth S."/>
            <person name="Walsh D.A."/>
            <person name="Denef V.J."/>
            <person name="McMahon K.D."/>
            <person name="Konstantinidis K.T."/>
            <person name="Eloe-Fadrosh E.A."/>
            <person name="Kyrpides N.C."/>
            <person name="Woyke T."/>
        </authorList>
    </citation>
    <scope>NUCLEOTIDE SEQUENCE</scope>
    <source>
        <strain evidence="1">GVMAG-S-1035118-87</strain>
    </source>
</reference>
<sequence length="137" mass="15812">MPKYIEEYLYRKRECVYSEECCDKAKASCEEAKKLFNALPPNSAERRSAQDVYISLRKDYRVALEDYMDAVRYAKQAKTEAAIARVVARTSYDKWSLQFAFASIDTDQHKAFKANLVKEAIAEITAEYDCYDARGCD</sequence>
<proteinExistence type="predicted"/>
<protein>
    <submittedName>
        <fullName evidence="1">Uncharacterized protein</fullName>
    </submittedName>
</protein>
<name>A0A6C0AIR8_9ZZZZ</name>
<dbReference type="EMBL" id="MN740626">
    <property type="protein sequence ID" value="QHS79231.1"/>
    <property type="molecule type" value="Genomic_DNA"/>
</dbReference>
<dbReference type="AlphaFoldDB" id="A0A6C0AIR8"/>
<accession>A0A6C0AIR8</accession>
<organism evidence="1">
    <name type="scientific">viral metagenome</name>
    <dbReference type="NCBI Taxonomy" id="1070528"/>
    <lineage>
        <taxon>unclassified sequences</taxon>
        <taxon>metagenomes</taxon>
        <taxon>organismal metagenomes</taxon>
    </lineage>
</organism>
<evidence type="ECO:0000313" key="1">
    <source>
        <dbReference type="EMBL" id="QHS79231.1"/>
    </source>
</evidence>